<feature type="region of interest" description="Disordered" evidence="1">
    <location>
        <begin position="437"/>
        <end position="461"/>
    </location>
</feature>
<dbReference type="Proteomes" id="UP001152795">
    <property type="component" value="Unassembled WGS sequence"/>
</dbReference>
<dbReference type="InterPro" id="IPR050713">
    <property type="entry name" value="RTP_Phos/Ushers"/>
</dbReference>
<sequence length="507" mass="56827">MNYTVDLLNWEIVIHQGNKNAYDHASWESIYVITRALRFIPLTYVGQPCMRVETWGTTLLSDKPINLTISNITSRSAEISWQDPVNEGRFDLSRFWIKLKKENSRILNITTGRVNKYEINNLTPYTTYEISVAAGNDYGFGEETITSFSTSEEAPSGPPLNIKTTSRSASSLSLTWDPPDTTKQNGVIISYTACVSHSKKGPCFQTFITSVRKWLVGNLNSSKKYYVRVFASTKVGHGSYSESKGFFTNERPVEKAIAETSSTLTFSLDIPSKKFVYFYVVALKLEDGKEPASSDSYKDNELVTYATAEKSTKPKPYVAAVVTSSGVDGNMFILGDGRNTDDPTSRTTSDYFNGPLEPGTSYSIFQRIIINEKGDYYSTDWSPSSKTGEDTVLGTHENDDGSEKYLIGIIALAILLDISFVIIAYLVYQTRRLKSSSTEENIEKTDEENYSRHSYDIPENNNCEHVDDEQSTYTALKRPDPGDEDDHLYGHLNPVPNVYVDQVETAI</sequence>
<gene>
    <name evidence="3" type="ORF">PACLA_8A080648</name>
</gene>
<dbReference type="PANTHER" id="PTHR46957">
    <property type="entry name" value="CYTOKINE RECEPTOR"/>
    <property type="match status" value="1"/>
</dbReference>
<keyword evidence="2" id="KW-1133">Transmembrane helix</keyword>
<dbReference type="EMBL" id="CACRXK020006414">
    <property type="protein sequence ID" value="CAB4009316.1"/>
    <property type="molecule type" value="Genomic_DNA"/>
</dbReference>
<dbReference type="Pfam" id="PF00041">
    <property type="entry name" value="fn3"/>
    <property type="match status" value="2"/>
</dbReference>
<dbReference type="InterPro" id="IPR003961">
    <property type="entry name" value="FN3_dom"/>
</dbReference>
<dbReference type="SUPFAM" id="SSF49265">
    <property type="entry name" value="Fibronectin type III"/>
    <property type="match status" value="1"/>
</dbReference>
<dbReference type="PANTHER" id="PTHR46957:SF3">
    <property type="entry name" value="CYTOKINE RECEPTOR"/>
    <property type="match status" value="1"/>
</dbReference>
<feature type="compositionally biased region" description="Basic and acidic residues" evidence="1">
    <location>
        <begin position="441"/>
        <end position="456"/>
    </location>
</feature>
<dbReference type="CDD" id="cd00063">
    <property type="entry name" value="FN3"/>
    <property type="match status" value="2"/>
</dbReference>
<organism evidence="3 4">
    <name type="scientific">Paramuricea clavata</name>
    <name type="common">Red gorgonian</name>
    <name type="synonym">Violescent sea-whip</name>
    <dbReference type="NCBI Taxonomy" id="317549"/>
    <lineage>
        <taxon>Eukaryota</taxon>
        <taxon>Metazoa</taxon>
        <taxon>Cnidaria</taxon>
        <taxon>Anthozoa</taxon>
        <taxon>Octocorallia</taxon>
        <taxon>Malacalcyonacea</taxon>
        <taxon>Plexauridae</taxon>
        <taxon>Paramuricea</taxon>
    </lineage>
</organism>
<evidence type="ECO:0000256" key="2">
    <source>
        <dbReference type="SAM" id="Phobius"/>
    </source>
</evidence>
<dbReference type="AlphaFoldDB" id="A0A7D9EFK6"/>
<name>A0A7D9EFK6_PARCT</name>
<keyword evidence="3" id="KW-0675">Receptor</keyword>
<protein>
    <submittedName>
        <fullName evidence="3">Receptor-type tyrosine- phosphatase delta</fullName>
    </submittedName>
</protein>
<accession>A0A7D9EFK6</accession>
<dbReference type="InterPro" id="IPR013783">
    <property type="entry name" value="Ig-like_fold"/>
</dbReference>
<keyword evidence="2" id="KW-0812">Transmembrane</keyword>
<evidence type="ECO:0000256" key="1">
    <source>
        <dbReference type="SAM" id="MobiDB-lite"/>
    </source>
</evidence>
<dbReference type="GO" id="GO:0016020">
    <property type="term" value="C:membrane"/>
    <property type="evidence" value="ECO:0007669"/>
    <property type="project" value="UniProtKB-SubCell"/>
</dbReference>
<dbReference type="InterPro" id="IPR036116">
    <property type="entry name" value="FN3_sf"/>
</dbReference>
<reference evidence="3" key="1">
    <citation type="submission" date="2020-04" db="EMBL/GenBank/DDBJ databases">
        <authorList>
            <person name="Alioto T."/>
            <person name="Alioto T."/>
            <person name="Gomez Garrido J."/>
        </authorList>
    </citation>
    <scope>NUCLEOTIDE SEQUENCE</scope>
    <source>
        <strain evidence="3">A484AB</strain>
    </source>
</reference>
<dbReference type="OrthoDB" id="2152335at2759"/>
<comment type="caution">
    <text evidence="3">The sequence shown here is derived from an EMBL/GenBank/DDBJ whole genome shotgun (WGS) entry which is preliminary data.</text>
</comment>
<feature type="transmembrane region" description="Helical" evidence="2">
    <location>
        <begin position="405"/>
        <end position="428"/>
    </location>
</feature>
<dbReference type="SMART" id="SM00060">
    <property type="entry name" value="FN3"/>
    <property type="match status" value="2"/>
</dbReference>
<dbReference type="Gene3D" id="2.60.40.10">
    <property type="entry name" value="Immunoglobulins"/>
    <property type="match status" value="2"/>
</dbReference>
<evidence type="ECO:0000313" key="3">
    <source>
        <dbReference type="EMBL" id="CAB4009316.1"/>
    </source>
</evidence>
<dbReference type="PROSITE" id="PS50853">
    <property type="entry name" value="FN3"/>
    <property type="match status" value="2"/>
</dbReference>
<evidence type="ECO:0000313" key="4">
    <source>
        <dbReference type="Proteomes" id="UP001152795"/>
    </source>
</evidence>
<keyword evidence="4" id="KW-1185">Reference proteome</keyword>
<proteinExistence type="predicted"/>
<keyword evidence="2" id="KW-0472">Membrane</keyword>